<dbReference type="GO" id="GO:0030322">
    <property type="term" value="P:stabilization of membrane potential"/>
    <property type="evidence" value="ECO:0007669"/>
    <property type="project" value="TreeGrafter"/>
</dbReference>
<evidence type="ECO:0000313" key="12">
    <source>
        <dbReference type="Proteomes" id="UP001153712"/>
    </source>
</evidence>
<dbReference type="GO" id="GO:0005886">
    <property type="term" value="C:plasma membrane"/>
    <property type="evidence" value="ECO:0007669"/>
    <property type="project" value="TreeGrafter"/>
</dbReference>
<name>A0A9N9XM41_PHYSR</name>
<comment type="subcellular location">
    <subcellularLocation>
        <location evidence="1">Membrane</location>
        <topology evidence="1">Multi-pass membrane protein</topology>
    </subcellularLocation>
</comment>
<evidence type="ECO:0000256" key="4">
    <source>
        <dbReference type="ARBA" id="ARBA00022989"/>
    </source>
</evidence>
<evidence type="ECO:0000256" key="7">
    <source>
        <dbReference type="ARBA" id="ARBA00023303"/>
    </source>
</evidence>
<reference evidence="11" key="1">
    <citation type="submission" date="2022-01" db="EMBL/GenBank/DDBJ databases">
        <authorList>
            <person name="King R."/>
        </authorList>
    </citation>
    <scope>NUCLEOTIDE SEQUENCE</scope>
</reference>
<keyword evidence="7" id="KW-0407">Ion channel</keyword>
<keyword evidence="3 9" id="KW-0812">Transmembrane</keyword>
<feature type="region of interest" description="Disordered" evidence="8">
    <location>
        <begin position="85"/>
        <end position="132"/>
    </location>
</feature>
<keyword evidence="2" id="KW-0813">Transport</keyword>
<feature type="transmembrane region" description="Helical" evidence="9">
    <location>
        <begin position="321"/>
        <end position="341"/>
    </location>
</feature>
<evidence type="ECO:0000259" key="10">
    <source>
        <dbReference type="Pfam" id="PF07885"/>
    </source>
</evidence>
<gene>
    <name evidence="11" type="ORF">PHYEVI_LOCUS3265</name>
</gene>
<feature type="transmembrane region" description="Helical" evidence="9">
    <location>
        <begin position="289"/>
        <end position="309"/>
    </location>
</feature>
<dbReference type="GO" id="GO:0015271">
    <property type="term" value="F:outward rectifier potassium channel activity"/>
    <property type="evidence" value="ECO:0007669"/>
    <property type="project" value="TreeGrafter"/>
</dbReference>
<dbReference type="InterPro" id="IPR003280">
    <property type="entry name" value="2pore_dom_K_chnl"/>
</dbReference>
<evidence type="ECO:0000256" key="5">
    <source>
        <dbReference type="ARBA" id="ARBA00023065"/>
    </source>
</evidence>
<evidence type="ECO:0000256" key="9">
    <source>
        <dbReference type="SAM" id="Phobius"/>
    </source>
</evidence>
<organism evidence="11 12">
    <name type="scientific">Phyllotreta striolata</name>
    <name type="common">Striped flea beetle</name>
    <name type="synonym">Crioceris striolata</name>
    <dbReference type="NCBI Taxonomy" id="444603"/>
    <lineage>
        <taxon>Eukaryota</taxon>
        <taxon>Metazoa</taxon>
        <taxon>Ecdysozoa</taxon>
        <taxon>Arthropoda</taxon>
        <taxon>Hexapoda</taxon>
        <taxon>Insecta</taxon>
        <taxon>Pterygota</taxon>
        <taxon>Neoptera</taxon>
        <taxon>Endopterygota</taxon>
        <taxon>Coleoptera</taxon>
        <taxon>Polyphaga</taxon>
        <taxon>Cucujiformia</taxon>
        <taxon>Chrysomeloidea</taxon>
        <taxon>Chrysomelidae</taxon>
        <taxon>Galerucinae</taxon>
        <taxon>Alticini</taxon>
        <taxon>Phyllotreta</taxon>
    </lineage>
</organism>
<feature type="transmembrane region" description="Helical" evidence="9">
    <location>
        <begin position="371"/>
        <end position="390"/>
    </location>
</feature>
<keyword evidence="12" id="KW-1185">Reference proteome</keyword>
<dbReference type="SUPFAM" id="SSF81324">
    <property type="entry name" value="Voltage-gated potassium channels"/>
    <property type="match status" value="1"/>
</dbReference>
<dbReference type="InterPro" id="IPR013099">
    <property type="entry name" value="K_chnl_dom"/>
</dbReference>
<evidence type="ECO:0000256" key="6">
    <source>
        <dbReference type="ARBA" id="ARBA00023136"/>
    </source>
</evidence>
<protein>
    <recommendedName>
        <fullName evidence="10">Potassium channel domain-containing protein</fullName>
    </recommendedName>
</protein>
<feature type="compositionally biased region" description="Basic and acidic residues" evidence="8">
    <location>
        <begin position="109"/>
        <end position="126"/>
    </location>
</feature>
<dbReference type="PANTHER" id="PTHR11003:SF87">
    <property type="entry name" value="POTASSIUM CHANNEL DOMAIN-CONTAINING PROTEIN"/>
    <property type="match status" value="1"/>
</dbReference>
<keyword evidence="5" id="KW-0406">Ion transport</keyword>
<evidence type="ECO:0000256" key="2">
    <source>
        <dbReference type="ARBA" id="ARBA00022448"/>
    </source>
</evidence>
<evidence type="ECO:0000256" key="1">
    <source>
        <dbReference type="ARBA" id="ARBA00004141"/>
    </source>
</evidence>
<proteinExistence type="predicted"/>
<dbReference type="GO" id="GO:0022841">
    <property type="term" value="F:potassium ion leak channel activity"/>
    <property type="evidence" value="ECO:0007669"/>
    <property type="project" value="TreeGrafter"/>
</dbReference>
<evidence type="ECO:0000313" key="11">
    <source>
        <dbReference type="EMBL" id="CAG9856852.1"/>
    </source>
</evidence>
<keyword evidence="6 9" id="KW-0472">Membrane</keyword>
<dbReference type="PANTHER" id="PTHR11003">
    <property type="entry name" value="POTASSIUM CHANNEL, SUBFAMILY K"/>
    <property type="match status" value="1"/>
</dbReference>
<feature type="domain" description="Potassium channel" evidence="10">
    <location>
        <begin position="289"/>
        <end position="342"/>
    </location>
</feature>
<dbReference type="Gene3D" id="1.10.287.70">
    <property type="match status" value="1"/>
</dbReference>
<dbReference type="Pfam" id="PF07885">
    <property type="entry name" value="Ion_trans_2"/>
    <property type="match status" value="1"/>
</dbReference>
<keyword evidence="4 9" id="KW-1133">Transmembrane helix</keyword>
<accession>A0A9N9XM41</accession>
<dbReference type="OrthoDB" id="6433782at2759"/>
<sequence length="462" mass="51276">MKASPPIPELNNNNNNASSAFPEKLKHDENTLKTPGKHRHVHKFLISSNFLFDYRSDIKVIRSTMYEPVLDRCVTTTIIEPTRLPVDEFSIDEDSPPPGKPARKHGKPPRRDSHEEPPIGKMRGTENGDATTIDVDQMTKEQNIKNRKLDASVQTLHLVPYRLRFVPGLRCDVKLSPSERNCALKLGCCCRIFGQWALSQVGLTVVVVIWALLGACAFYYTEGERELKQTETVAKIQRDLSVELATDLKQSENHNEVWSRLIHKYFEKHEKLFLEAVGAGFGEGGGGTIWTYPGCVLFAVSLLTTLGFGAPVPRTTSGRGAAVLFAAIGIPLHFLLILNMGNLGAIRLQQLAYRNKCSDVPSAPKPKWLKYFPFLCIFFYYLSGVILFGFVRQRDPVDCFMFPLDFTAAGGVATVEGQTRLFYALYLEIAVTLAATVVSLLQTSASRGIVGLGLKLGLLTNT</sequence>
<dbReference type="AlphaFoldDB" id="A0A9N9XM41"/>
<feature type="transmembrane region" description="Helical" evidence="9">
    <location>
        <begin position="421"/>
        <end position="441"/>
    </location>
</feature>
<feature type="region of interest" description="Disordered" evidence="8">
    <location>
        <begin position="1"/>
        <end position="21"/>
    </location>
</feature>
<evidence type="ECO:0000256" key="3">
    <source>
        <dbReference type="ARBA" id="ARBA00022692"/>
    </source>
</evidence>
<dbReference type="EMBL" id="OU900105">
    <property type="protein sequence ID" value="CAG9856852.1"/>
    <property type="molecule type" value="Genomic_DNA"/>
</dbReference>
<evidence type="ECO:0000256" key="8">
    <source>
        <dbReference type="SAM" id="MobiDB-lite"/>
    </source>
</evidence>
<dbReference type="Proteomes" id="UP001153712">
    <property type="component" value="Chromosome 12"/>
</dbReference>
<feature type="transmembrane region" description="Helical" evidence="9">
    <location>
        <begin position="201"/>
        <end position="220"/>
    </location>
</feature>